<gene>
    <name evidence="2" type="ORF">HAX54_030468</name>
</gene>
<evidence type="ECO:0000313" key="3">
    <source>
        <dbReference type="Proteomes" id="UP000823775"/>
    </source>
</evidence>
<comment type="caution">
    <text evidence="2">The sequence shown here is derived from an EMBL/GenBank/DDBJ whole genome shotgun (WGS) entry which is preliminary data.</text>
</comment>
<evidence type="ECO:0000313" key="2">
    <source>
        <dbReference type="EMBL" id="MCD7456020.1"/>
    </source>
</evidence>
<name>A0ABS8SAZ3_DATST</name>
<organism evidence="2 3">
    <name type="scientific">Datura stramonium</name>
    <name type="common">Jimsonweed</name>
    <name type="synonym">Common thornapple</name>
    <dbReference type="NCBI Taxonomy" id="4076"/>
    <lineage>
        <taxon>Eukaryota</taxon>
        <taxon>Viridiplantae</taxon>
        <taxon>Streptophyta</taxon>
        <taxon>Embryophyta</taxon>
        <taxon>Tracheophyta</taxon>
        <taxon>Spermatophyta</taxon>
        <taxon>Magnoliopsida</taxon>
        <taxon>eudicotyledons</taxon>
        <taxon>Gunneridae</taxon>
        <taxon>Pentapetalae</taxon>
        <taxon>asterids</taxon>
        <taxon>lamiids</taxon>
        <taxon>Solanales</taxon>
        <taxon>Solanaceae</taxon>
        <taxon>Solanoideae</taxon>
        <taxon>Datureae</taxon>
        <taxon>Datura</taxon>
    </lineage>
</organism>
<reference evidence="2 3" key="1">
    <citation type="journal article" date="2021" name="BMC Genomics">
        <title>Datura genome reveals duplications of psychoactive alkaloid biosynthetic genes and high mutation rate following tissue culture.</title>
        <authorList>
            <person name="Rajewski A."/>
            <person name="Carter-House D."/>
            <person name="Stajich J."/>
            <person name="Litt A."/>
        </authorList>
    </citation>
    <scope>NUCLEOTIDE SEQUENCE [LARGE SCALE GENOMIC DNA]</scope>
    <source>
        <strain evidence="2">AR-01</strain>
    </source>
</reference>
<proteinExistence type="predicted"/>
<protein>
    <submittedName>
        <fullName evidence="2">Uncharacterized protein</fullName>
    </submittedName>
</protein>
<feature type="region of interest" description="Disordered" evidence="1">
    <location>
        <begin position="157"/>
        <end position="178"/>
    </location>
</feature>
<dbReference type="Proteomes" id="UP000823775">
    <property type="component" value="Unassembled WGS sequence"/>
</dbReference>
<evidence type="ECO:0000256" key="1">
    <source>
        <dbReference type="SAM" id="MobiDB-lite"/>
    </source>
</evidence>
<feature type="compositionally biased region" description="Polar residues" evidence="1">
    <location>
        <begin position="158"/>
        <end position="173"/>
    </location>
</feature>
<keyword evidence="3" id="KW-1185">Reference proteome</keyword>
<sequence length="217" mass="23696">MGVGKQACMLYARRLAPGLGDIRKTRRSRFCSRNGMIGQNFEGPRGGLHARRGCPTLYRGTQARIAIVSIHSKDGAMIGDVGTCSYWISRGSNSKVRQSCRETCVDLSLDCIDYVYMLVYRLLVLLGIDSQLWVASTCVVYVLVDCVSCSLDDALRGSSRQGSGPNHSSSIMTHSRAKARGPVIRGYIMTHSRAKARGPSTAVTLWPIVEPRLGAQL</sequence>
<dbReference type="EMBL" id="JACEIK010000382">
    <property type="protein sequence ID" value="MCD7456020.1"/>
    <property type="molecule type" value="Genomic_DNA"/>
</dbReference>
<accession>A0ABS8SAZ3</accession>